<keyword evidence="3" id="KW-1185">Reference proteome</keyword>
<evidence type="ECO:0000313" key="3">
    <source>
        <dbReference type="Proteomes" id="UP000224563"/>
    </source>
</evidence>
<evidence type="ECO:0000313" key="2">
    <source>
        <dbReference type="EMBL" id="PHU38432.1"/>
    </source>
</evidence>
<dbReference type="EMBL" id="PDYG01000008">
    <property type="protein sequence ID" value="PHU38432.1"/>
    <property type="molecule type" value="Genomic_DNA"/>
</dbReference>
<dbReference type="CDD" id="cd00093">
    <property type="entry name" value="HTH_XRE"/>
    <property type="match status" value="1"/>
</dbReference>
<name>A0A2G3E577_9FIRM</name>
<keyword evidence="2" id="KW-0808">Transferase</keyword>
<dbReference type="Pfam" id="PF18765">
    <property type="entry name" value="Polbeta"/>
    <property type="match status" value="1"/>
</dbReference>
<organism evidence="2 3">
    <name type="scientific">Agathobacter ruminis</name>
    <dbReference type="NCBI Taxonomy" id="1712665"/>
    <lineage>
        <taxon>Bacteria</taxon>
        <taxon>Bacillati</taxon>
        <taxon>Bacillota</taxon>
        <taxon>Clostridia</taxon>
        <taxon>Lachnospirales</taxon>
        <taxon>Lachnospiraceae</taxon>
        <taxon>Agathobacter</taxon>
    </lineage>
</organism>
<dbReference type="PROSITE" id="PS50943">
    <property type="entry name" value="HTH_CROC1"/>
    <property type="match status" value="1"/>
</dbReference>
<protein>
    <submittedName>
        <fullName evidence="2">Nucleotidyltransferase</fullName>
    </submittedName>
</protein>
<comment type="caution">
    <text evidence="2">The sequence shown here is derived from an EMBL/GenBank/DDBJ whole genome shotgun (WGS) entry which is preliminary data.</text>
</comment>
<reference evidence="2 3" key="1">
    <citation type="submission" date="2017-10" db="EMBL/GenBank/DDBJ databases">
        <title>Resolving the taxonomy of Roseburia spp., Eubacterium rectale and Agathobacter spp. through phylogenomic analysis.</title>
        <authorList>
            <person name="Sheridan P.O."/>
            <person name="Walker A.W."/>
            <person name="Duncan S.H."/>
            <person name="Scott K.P."/>
            <person name="Toole P.W.O."/>
            <person name="Luis P."/>
            <person name="Flint H.J."/>
        </authorList>
    </citation>
    <scope>NUCLEOTIDE SEQUENCE [LARGE SCALE GENOMIC DNA]</scope>
    <source>
        <strain evidence="2 3">JK623</strain>
    </source>
</reference>
<dbReference type="SUPFAM" id="SSF81301">
    <property type="entry name" value="Nucleotidyltransferase"/>
    <property type="match status" value="1"/>
</dbReference>
<dbReference type="InterPro" id="IPR010982">
    <property type="entry name" value="Lambda_DNA-bd_dom_sf"/>
</dbReference>
<accession>A0A2G3E577</accession>
<dbReference type="Proteomes" id="UP000224563">
    <property type="component" value="Unassembled WGS sequence"/>
</dbReference>
<dbReference type="Pfam" id="PF01381">
    <property type="entry name" value="HTH_3"/>
    <property type="match status" value="1"/>
</dbReference>
<dbReference type="Gene3D" id="3.30.460.10">
    <property type="entry name" value="Beta Polymerase, domain 2"/>
    <property type="match status" value="1"/>
</dbReference>
<dbReference type="PANTHER" id="PTHR43852">
    <property type="entry name" value="NUCLEOTIDYLTRANSFERASE"/>
    <property type="match status" value="1"/>
</dbReference>
<dbReference type="PANTHER" id="PTHR43852:SF3">
    <property type="entry name" value="NUCLEOTIDYLTRANSFERASE"/>
    <property type="match status" value="1"/>
</dbReference>
<reference evidence="2 3" key="2">
    <citation type="submission" date="2017-10" db="EMBL/GenBank/DDBJ databases">
        <authorList>
            <person name="Banno H."/>
            <person name="Chua N.-H."/>
        </authorList>
    </citation>
    <scope>NUCLEOTIDE SEQUENCE [LARGE SCALE GENOMIC DNA]</scope>
    <source>
        <strain evidence="2 3">JK623</strain>
    </source>
</reference>
<dbReference type="Gene3D" id="1.10.260.40">
    <property type="entry name" value="lambda repressor-like DNA-binding domains"/>
    <property type="match status" value="1"/>
</dbReference>
<dbReference type="SUPFAM" id="SSF47413">
    <property type="entry name" value="lambda repressor-like DNA-binding domains"/>
    <property type="match status" value="1"/>
</dbReference>
<dbReference type="InterPro" id="IPR001387">
    <property type="entry name" value="Cro/C1-type_HTH"/>
</dbReference>
<dbReference type="InterPro" id="IPR043519">
    <property type="entry name" value="NT_sf"/>
</dbReference>
<dbReference type="GO" id="GO:0003677">
    <property type="term" value="F:DNA binding"/>
    <property type="evidence" value="ECO:0007669"/>
    <property type="project" value="InterPro"/>
</dbReference>
<gene>
    <name evidence="2" type="ORF">CSX02_02540</name>
</gene>
<dbReference type="InterPro" id="IPR041633">
    <property type="entry name" value="Polbeta"/>
</dbReference>
<dbReference type="InterPro" id="IPR052930">
    <property type="entry name" value="TA_antitoxin_MntA"/>
</dbReference>
<dbReference type="GO" id="GO:0016740">
    <property type="term" value="F:transferase activity"/>
    <property type="evidence" value="ECO:0007669"/>
    <property type="project" value="UniProtKB-KW"/>
</dbReference>
<sequence length="157" mass="18329">MSEIKKIRLEKKLTQQQVADFVGVSLRSYKSYENDKVKEDTIKYNYILEKLNDLNPIDEDHGILDMDFIKEKCKEVFDEYPVHYCILFGSYAKGKANESSDLDFLISSDLKGIKFYGLVEKLRLALHKRVDVLNLDQLKDNLELTNEILRDGIRIYG</sequence>
<evidence type="ECO:0000259" key="1">
    <source>
        <dbReference type="PROSITE" id="PS50943"/>
    </source>
</evidence>
<proteinExistence type="predicted"/>
<feature type="domain" description="HTH cro/C1-type" evidence="1">
    <location>
        <begin position="4"/>
        <end position="36"/>
    </location>
</feature>
<dbReference type="CDD" id="cd05403">
    <property type="entry name" value="NT_KNTase_like"/>
    <property type="match status" value="1"/>
</dbReference>
<dbReference type="RefSeq" id="WP_099385518.1">
    <property type="nucleotide sequence ID" value="NZ_JANSWH010000051.1"/>
</dbReference>
<dbReference type="AlphaFoldDB" id="A0A2G3E577"/>